<dbReference type="GO" id="GO:0016020">
    <property type="term" value="C:membrane"/>
    <property type="evidence" value="ECO:0007669"/>
    <property type="project" value="UniProtKB-SubCell"/>
</dbReference>
<evidence type="ECO:0000256" key="3">
    <source>
        <dbReference type="ARBA" id="ARBA00022692"/>
    </source>
</evidence>
<comment type="caution">
    <text evidence="8">The sequence shown here is derived from an EMBL/GenBank/DDBJ whole genome shotgun (WGS) entry which is preliminary data.</text>
</comment>
<keyword evidence="2" id="KW-0813">Transport</keyword>
<keyword evidence="4 6" id="KW-1133">Transmembrane helix</keyword>
<comment type="subcellular location">
    <subcellularLocation>
        <location evidence="1">Membrane</location>
        <topology evidence="1">Multi-pass membrane protein</topology>
    </subcellularLocation>
</comment>
<dbReference type="PANTHER" id="PTHR43791:SF19">
    <property type="entry name" value="TRANSPORTER, PUTATIVE (AFU_ORTHOLOGUE AFUA_1G01812)-RELATED"/>
    <property type="match status" value="1"/>
</dbReference>
<feature type="transmembrane region" description="Helical" evidence="6">
    <location>
        <begin position="54"/>
        <end position="75"/>
    </location>
</feature>
<dbReference type="InterPro" id="IPR036259">
    <property type="entry name" value="MFS_trans_sf"/>
</dbReference>
<sequence length="175" mass="19331">MTAPPFVFASITTMITAYFSDRYARRAIFIMFWLIVVIIGFIILIFAQNLNVKYFAVFLAIGGISACSAIFITFISCNISPHTKRATALAFSMSVGNCGGVISGQIYRSQDGPRFILGHGINLGFCVLGLIAVIILFISFRLENHRRDRLYGDVSNVNSTTSIITRESNKEVVDV</sequence>
<evidence type="ECO:0000256" key="5">
    <source>
        <dbReference type="ARBA" id="ARBA00023136"/>
    </source>
</evidence>
<evidence type="ECO:0000256" key="6">
    <source>
        <dbReference type="SAM" id="Phobius"/>
    </source>
</evidence>
<dbReference type="AlphaFoldDB" id="A0A820NWU3"/>
<evidence type="ECO:0000313" key="9">
    <source>
        <dbReference type="Proteomes" id="UP000663868"/>
    </source>
</evidence>
<feature type="transmembrane region" description="Helical" evidence="6">
    <location>
        <begin position="87"/>
        <end position="107"/>
    </location>
</feature>
<evidence type="ECO:0000256" key="1">
    <source>
        <dbReference type="ARBA" id="ARBA00004141"/>
    </source>
</evidence>
<dbReference type="GO" id="GO:0022857">
    <property type="term" value="F:transmembrane transporter activity"/>
    <property type="evidence" value="ECO:0007669"/>
    <property type="project" value="InterPro"/>
</dbReference>
<dbReference type="InterPro" id="IPR020846">
    <property type="entry name" value="MFS_dom"/>
</dbReference>
<dbReference type="PANTHER" id="PTHR43791">
    <property type="entry name" value="PERMEASE-RELATED"/>
    <property type="match status" value="1"/>
</dbReference>
<dbReference type="SUPFAM" id="SSF103473">
    <property type="entry name" value="MFS general substrate transporter"/>
    <property type="match status" value="1"/>
</dbReference>
<dbReference type="Pfam" id="PF07690">
    <property type="entry name" value="MFS_1"/>
    <property type="match status" value="1"/>
</dbReference>
<gene>
    <name evidence="8" type="ORF">KXQ929_LOCUS50820</name>
</gene>
<dbReference type="FunFam" id="1.20.1250.20:FF:000013">
    <property type="entry name" value="MFS general substrate transporter"/>
    <property type="match status" value="1"/>
</dbReference>
<dbReference type="Gene3D" id="1.20.1250.20">
    <property type="entry name" value="MFS general substrate transporter like domains"/>
    <property type="match status" value="1"/>
</dbReference>
<keyword evidence="5 6" id="KW-0472">Membrane</keyword>
<feature type="domain" description="Major facilitator superfamily (MFS) profile" evidence="7">
    <location>
        <begin position="1"/>
        <end position="175"/>
    </location>
</feature>
<reference evidence="8" key="1">
    <citation type="submission" date="2021-02" db="EMBL/GenBank/DDBJ databases">
        <authorList>
            <person name="Nowell W R."/>
        </authorList>
    </citation>
    <scope>NUCLEOTIDE SEQUENCE</scope>
</reference>
<organism evidence="8 9">
    <name type="scientific">Adineta steineri</name>
    <dbReference type="NCBI Taxonomy" id="433720"/>
    <lineage>
        <taxon>Eukaryota</taxon>
        <taxon>Metazoa</taxon>
        <taxon>Spiralia</taxon>
        <taxon>Gnathifera</taxon>
        <taxon>Rotifera</taxon>
        <taxon>Eurotatoria</taxon>
        <taxon>Bdelloidea</taxon>
        <taxon>Adinetida</taxon>
        <taxon>Adinetidae</taxon>
        <taxon>Adineta</taxon>
    </lineage>
</organism>
<evidence type="ECO:0000313" key="8">
    <source>
        <dbReference type="EMBL" id="CAF4397402.1"/>
    </source>
</evidence>
<evidence type="ECO:0000259" key="7">
    <source>
        <dbReference type="PROSITE" id="PS50850"/>
    </source>
</evidence>
<evidence type="ECO:0000256" key="4">
    <source>
        <dbReference type="ARBA" id="ARBA00022989"/>
    </source>
</evidence>
<name>A0A820NWU3_9BILA</name>
<accession>A0A820NWU3</accession>
<dbReference type="EMBL" id="CAJOBB010024015">
    <property type="protein sequence ID" value="CAF4397402.1"/>
    <property type="molecule type" value="Genomic_DNA"/>
</dbReference>
<feature type="transmembrane region" description="Helical" evidence="6">
    <location>
        <begin position="119"/>
        <end position="140"/>
    </location>
</feature>
<feature type="non-terminal residue" evidence="8">
    <location>
        <position position="175"/>
    </location>
</feature>
<dbReference type="PROSITE" id="PS50850">
    <property type="entry name" value="MFS"/>
    <property type="match status" value="1"/>
</dbReference>
<keyword evidence="3 6" id="KW-0812">Transmembrane</keyword>
<protein>
    <recommendedName>
        <fullName evidence="7">Major facilitator superfamily (MFS) profile domain-containing protein</fullName>
    </recommendedName>
</protein>
<evidence type="ECO:0000256" key="2">
    <source>
        <dbReference type="ARBA" id="ARBA00022448"/>
    </source>
</evidence>
<proteinExistence type="predicted"/>
<dbReference type="InterPro" id="IPR011701">
    <property type="entry name" value="MFS"/>
</dbReference>
<feature type="transmembrane region" description="Helical" evidence="6">
    <location>
        <begin position="28"/>
        <end position="48"/>
    </location>
</feature>
<dbReference type="Proteomes" id="UP000663868">
    <property type="component" value="Unassembled WGS sequence"/>
</dbReference>